<evidence type="ECO:0008006" key="2">
    <source>
        <dbReference type="Google" id="ProtNLM"/>
    </source>
</evidence>
<name>A0A645JGM1_9ZZZZ</name>
<organism evidence="1">
    <name type="scientific">bioreactor metagenome</name>
    <dbReference type="NCBI Taxonomy" id="1076179"/>
    <lineage>
        <taxon>unclassified sequences</taxon>
        <taxon>metagenomes</taxon>
        <taxon>ecological metagenomes</taxon>
    </lineage>
</organism>
<dbReference type="EMBL" id="VSSQ01140242">
    <property type="protein sequence ID" value="MPN62362.1"/>
    <property type="molecule type" value="Genomic_DNA"/>
</dbReference>
<evidence type="ECO:0000313" key="1">
    <source>
        <dbReference type="EMBL" id="MPN62362.1"/>
    </source>
</evidence>
<dbReference type="AlphaFoldDB" id="A0A645JGM1"/>
<proteinExistence type="predicted"/>
<gene>
    <name evidence="1" type="ORF">SDC9_210109</name>
</gene>
<sequence>MEKDNNPEHALWDAFSASGKVGVYLLYSAVKTVQDKREEDEPRG</sequence>
<accession>A0A645JGM1</accession>
<comment type="caution">
    <text evidence="1">The sequence shown here is derived from an EMBL/GenBank/DDBJ whole genome shotgun (WGS) entry which is preliminary data.</text>
</comment>
<reference evidence="1" key="1">
    <citation type="submission" date="2019-08" db="EMBL/GenBank/DDBJ databases">
        <authorList>
            <person name="Kucharzyk K."/>
            <person name="Murdoch R.W."/>
            <person name="Higgins S."/>
            <person name="Loffler F."/>
        </authorList>
    </citation>
    <scope>NUCLEOTIDE SEQUENCE</scope>
</reference>
<protein>
    <recommendedName>
        <fullName evidence="2">YqzL family protein</fullName>
    </recommendedName>
</protein>